<dbReference type="InterPro" id="IPR009091">
    <property type="entry name" value="RCC1/BLIP-II"/>
</dbReference>
<gene>
    <name evidence="2" type="ORF">M9Y10_034143</name>
</gene>
<protein>
    <submittedName>
        <fullName evidence="2">Uncharacterized protein</fullName>
    </submittedName>
</protein>
<name>A0ABR2KG12_9EUKA</name>
<reference evidence="2 3" key="1">
    <citation type="submission" date="2024-04" db="EMBL/GenBank/DDBJ databases">
        <title>Tritrichomonas musculus Genome.</title>
        <authorList>
            <person name="Alves-Ferreira E."/>
            <person name="Grigg M."/>
            <person name="Lorenzi H."/>
            <person name="Galac M."/>
        </authorList>
    </citation>
    <scope>NUCLEOTIDE SEQUENCE [LARGE SCALE GENOMIC DNA]</scope>
    <source>
        <strain evidence="2 3">EAF2021</strain>
    </source>
</reference>
<evidence type="ECO:0000256" key="1">
    <source>
        <dbReference type="SAM" id="MobiDB-lite"/>
    </source>
</evidence>
<feature type="region of interest" description="Disordered" evidence="1">
    <location>
        <begin position="362"/>
        <end position="388"/>
    </location>
</feature>
<organism evidence="2 3">
    <name type="scientific">Tritrichomonas musculus</name>
    <dbReference type="NCBI Taxonomy" id="1915356"/>
    <lineage>
        <taxon>Eukaryota</taxon>
        <taxon>Metamonada</taxon>
        <taxon>Parabasalia</taxon>
        <taxon>Tritrichomonadida</taxon>
        <taxon>Tritrichomonadidae</taxon>
        <taxon>Tritrichomonas</taxon>
    </lineage>
</organism>
<keyword evidence="3" id="KW-1185">Reference proteome</keyword>
<evidence type="ECO:0000313" key="2">
    <source>
        <dbReference type="EMBL" id="KAK8889397.1"/>
    </source>
</evidence>
<comment type="caution">
    <text evidence="2">The sequence shown here is derived from an EMBL/GenBank/DDBJ whole genome shotgun (WGS) entry which is preliminary data.</text>
</comment>
<dbReference type="Gene3D" id="2.130.10.30">
    <property type="entry name" value="Regulator of chromosome condensation 1/beta-lactamase-inhibitor protein II"/>
    <property type="match status" value="2"/>
</dbReference>
<proteinExistence type="predicted"/>
<sequence>MLQISGNNKFCQINEDISKKNSKNEPIIYPSYTSSFSATSLLSYSICFDHAVVISKKGIIQGVGDNSNHQIWDSLPKEVLKKWTQFEIQDIYGNSYNPLSAVCGYDNTLYMAQKQDDDSVHLFYIRSGKNYGIPLLLNTKNRKPIAIYGGLTTAAAIDSNGSILFINDKVFKDIDNEPQIGSLPNDEIAISLACCDECVFALSLSGSVYKSERNSNGLIFMEVFELKKFKIINISGISGQCLAVSDEGKVYGQGKANVIGIKSKQETIDQFTVIKELSSYKIKAAYAGTMHSLYQAISGKIISCGNKDTGALLIEGPLNDEYTPTPVETIIKSNAKFCIAGVGVSAVFVNCEIPKNCPNQPTQKVENTLDKDAGDKEGENDQNSEKSKCCILI</sequence>
<dbReference type="EMBL" id="JAPFFF010000005">
    <property type="protein sequence ID" value="KAK8889397.1"/>
    <property type="molecule type" value="Genomic_DNA"/>
</dbReference>
<dbReference type="SUPFAM" id="SSF50985">
    <property type="entry name" value="RCC1/BLIP-II"/>
    <property type="match status" value="1"/>
</dbReference>
<dbReference type="Proteomes" id="UP001470230">
    <property type="component" value="Unassembled WGS sequence"/>
</dbReference>
<feature type="compositionally biased region" description="Basic and acidic residues" evidence="1">
    <location>
        <begin position="367"/>
        <end position="388"/>
    </location>
</feature>
<evidence type="ECO:0000313" key="3">
    <source>
        <dbReference type="Proteomes" id="UP001470230"/>
    </source>
</evidence>
<accession>A0ABR2KG12</accession>